<evidence type="ECO:0000313" key="1">
    <source>
        <dbReference type="EMBL" id="MFD0886887.1"/>
    </source>
</evidence>
<protein>
    <recommendedName>
        <fullName evidence="3">TetR family transcriptional regulator</fullName>
    </recommendedName>
</protein>
<dbReference type="EMBL" id="JBHTHX010000744">
    <property type="protein sequence ID" value="MFD0886887.1"/>
    <property type="molecule type" value="Genomic_DNA"/>
</dbReference>
<evidence type="ECO:0000313" key="2">
    <source>
        <dbReference type="Proteomes" id="UP001597024"/>
    </source>
</evidence>
<keyword evidence="2" id="KW-1185">Reference proteome</keyword>
<evidence type="ECO:0008006" key="3">
    <source>
        <dbReference type="Google" id="ProtNLM"/>
    </source>
</evidence>
<reference evidence="2" key="1">
    <citation type="journal article" date="2019" name="Int. J. Syst. Evol. Microbiol.">
        <title>The Global Catalogue of Microorganisms (GCM) 10K type strain sequencing project: providing services to taxonomists for standard genome sequencing and annotation.</title>
        <authorList>
            <consortium name="The Broad Institute Genomics Platform"/>
            <consortium name="The Broad Institute Genome Sequencing Center for Infectious Disease"/>
            <person name="Wu L."/>
            <person name="Ma J."/>
        </authorList>
    </citation>
    <scope>NUCLEOTIDE SEQUENCE [LARGE SCALE GENOMIC DNA]</scope>
    <source>
        <strain evidence="2">CCUG 62974</strain>
    </source>
</reference>
<proteinExistence type="predicted"/>
<dbReference type="Proteomes" id="UP001597024">
    <property type="component" value="Unassembled WGS sequence"/>
</dbReference>
<accession>A0ABW3DV37</accession>
<sequence>MTAHVRAIMATPQLDPHQKAQEARRRVLEMAVIMKREDGESAPSYPPVRGTTPGQAVDMFLALLQDRLPVWLRILDDLMYLVGKGRVNDNLLPIARAGIDYYLEVQAAALPAFTSPSVTVRFREAMRDSEMGPMSEVVPLAEYLAAEQRIGRISADADPLASARLLLAGCFRHAYYEMFVGTGFLPSRDDSAEEIIRELRLECSPAEDAAGTPPRTAPE</sequence>
<comment type="caution">
    <text evidence="1">The sequence shown here is derived from an EMBL/GenBank/DDBJ whole genome shotgun (WGS) entry which is preliminary data.</text>
</comment>
<name>A0ABW3DV37_9ACTN</name>
<organism evidence="1 2">
    <name type="scientific">Streptosporangium algeriense</name>
    <dbReference type="NCBI Taxonomy" id="1682748"/>
    <lineage>
        <taxon>Bacteria</taxon>
        <taxon>Bacillati</taxon>
        <taxon>Actinomycetota</taxon>
        <taxon>Actinomycetes</taxon>
        <taxon>Streptosporangiales</taxon>
        <taxon>Streptosporangiaceae</taxon>
        <taxon>Streptosporangium</taxon>
    </lineage>
</organism>
<gene>
    <name evidence="1" type="ORF">ACFQ08_20260</name>
</gene>